<dbReference type="EMBL" id="JAHCMY010000017">
    <property type="protein sequence ID" value="MBS9525682.1"/>
    <property type="molecule type" value="Genomic_DNA"/>
</dbReference>
<dbReference type="AlphaFoldDB" id="A0AAP2G2F4"/>
<dbReference type="Pfam" id="PF14052">
    <property type="entry name" value="Caps_assemb_Wzi"/>
    <property type="match status" value="1"/>
</dbReference>
<evidence type="ECO:0000313" key="1">
    <source>
        <dbReference type="EMBL" id="MBS9525682.1"/>
    </source>
</evidence>
<comment type="caution">
    <text evidence="1">The sequence shown here is derived from an EMBL/GenBank/DDBJ whole genome shotgun (WGS) entry which is preliminary data.</text>
</comment>
<reference evidence="1 2" key="1">
    <citation type="submission" date="2021-05" db="EMBL/GenBank/DDBJ databases">
        <authorList>
            <person name="Zhang Z.D."/>
            <person name="Osman G."/>
        </authorList>
    </citation>
    <scope>NUCLEOTIDE SEQUENCE [LARGE SCALE GENOMIC DNA]</scope>
    <source>
        <strain evidence="1 2">KCTC 32217</strain>
    </source>
</reference>
<sequence>MKKNKTYKAEISPRRGTLRNSVKRTLRNSACPPWWVNLFIFIIFPLSLQAQTLPVGFPVLEESLRRAQLLGELDSTVSFTLRPLNPRQLTSYSDTYQVGNLVSDDTLPKSKMQYRFWKERGRVQLLPFHQAIEFNTHHPYPQVNGPMVVNRGFQSYSSVGAYAEVGPLSIQFQPEHIWAQNRPYDLRGSKSVYTEYLERRGENSYSTFLLGQSSIRLNAGAFSIGASNENIWWGPGQFNSLMFTNNAFGFQHLTLNTRKPAKTFIGSFEGQIVIGRLEGSGLSQRFMHSLVNDWRYVNAILLTYQPKWISGLTLGGTRVFQQYDSFRGDSFADYFPVINPFQKVEAGFDMDADGRDQKASVFLRYAIPKAKTEVYFEYGRRDHAYDWREFVSNPEHARAYLMGFTKLFNLESGNLIQVRGEMLQQQESINILARYPNTTGGGSNWAGHSPVRHGFTHFGQMVGPGIGPSSNIQTLETAWISGNRKLGVRLDRLNRHQDIYVKNFNDATQNGRWVDLNLGLLADWQFGRLFVSSQWFFINSLNYQWRLDPSSTAEFPKGMDVINFQSTIRAAYVF</sequence>
<evidence type="ECO:0008006" key="3">
    <source>
        <dbReference type="Google" id="ProtNLM"/>
    </source>
</evidence>
<dbReference type="InterPro" id="IPR038636">
    <property type="entry name" value="Wzi_sf"/>
</dbReference>
<gene>
    <name evidence="1" type="ORF">KI659_16810</name>
</gene>
<name>A0AAP2G2F4_9BACT</name>
<dbReference type="RefSeq" id="WP_213946543.1">
    <property type="nucleotide sequence ID" value="NZ_JAHCMY010000017.1"/>
</dbReference>
<accession>A0AAP2G2F4</accession>
<keyword evidence="2" id="KW-1185">Reference proteome</keyword>
<organism evidence="1 2">
    <name type="scientific">Litoribacter ruber</name>
    <dbReference type="NCBI Taxonomy" id="702568"/>
    <lineage>
        <taxon>Bacteria</taxon>
        <taxon>Pseudomonadati</taxon>
        <taxon>Bacteroidota</taxon>
        <taxon>Cytophagia</taxon>
        <taxon>Cytophagales</taxon>
        <taxon>Cyclobacteriaceae</taxon>
        <taxon>Litoribacter</taxon>
    </lineage>
</organism>
<proteinExistence type="predicted"/>
<dbReference type="InterPro" id="IPR026950">
    <property type="entry name" value="Caps_assemb_Wzi"/>
</dbReference>
<evidence type="ECO:0000313" key="2">
    <source>
        <dbReference type="Proteomes" id="UP001319104"/>
    </source>
</evidence>
<protein>
    <recommendedName>
        <fullName evidence="3">Capsule assembly Wzi family protein</fullName>
    </recommendedName>
</protein>
<dbReference type="Gene3D" id="2.40.160.130">
    <property type="entry name" value="Capsule assembly protein Wzi"/>
    <property type="match status" value="1"/>
</dbReference>
<dbReference type="Proteomes" id="UP001319104">
    <property type="component" value="Unassembled WGS sequence"/>
</dbReference>